<protein>
    <submittedName>
        <fullName evidence="2">Relaxase/mobilization nuclease-like protein</fullName>
    </submittedName>
</protein>
<evidence type="ECO:0000313" key="3">
    <source>
        <dbReference type="Proteomes" id="UP000244174"/>
    </source>
</evidence>
<evidence type="ECO:0000313" key="2">
    <source>
        <dbReference type="EMBL" id="PTX44500.1"/>
    </source>
</evidence>
<name>A0A2T6AL19_9FLAO</name>
<comment type="caution">
    <text evidence="2">The sequence shown here is derived from an EMBL/GenBank/DDBJ whole genome shotgun (WGS) entry which is preliminary data.</text>
</comment>
<gene>
    <name evidence="2" type="ORF">C8P64_0479</name>
</gene>
<keyword evidence="3" id="KW-1185">Reference proteome</keyword>
<organism evidence="2 3">
    <name type="scientific">Christiangramia gaetbulicola</name>
    <dbReference type="NCBI Taxonomy" id="703340"/>
    <lineage>
        <taxon>Bacteria</taxon>
        <taxon>Pseudomonadati</taxon>
        <taxon>Bacteroidota</taxon>
        <taxon>Flavobacteriia</taxon>
        <taxon>Flavobacteriales</taxon>
        <taxon>Flavobacteriaceae</taxon>
        <taxon>Christiangramia</taxon>
    </lineage>
</organism>
<proteinExistence type="predicted"/>
<reference evidence="2 3" key="1">
    <citation type="submission" date="2018-04" db="EMBL/GenBank/DDBJ databases">
        <title>Genomic Encyclopedia of Archaeal and Bacterial Type Strains, Phase II (KMG-II): from individual species to whole genera.</title>
        <authorList>
            <person name="Goeker M."/>
        </authorList>
    </citation>
    <scope>NUCLEOTIDE SEQUENCE [LARGE SCALE GENOMIC DNA]</scope>
    <source>
        <strain evidence="2 3">DSM 23082</strain>
    </source>
</reference>
<dbReference type="Pfam" id="PF03432">
    <property type="entry name" value="Relaxase"/>
    <property type="match status" value="1"/>
</dbReference>
<sequence>MISKASCLSHTKASIKYGWNNEKDAEIVFNQNLIGDNPAEISKEFAMIQRLNTVCIKNTISIVISPCIEDKEKLNKRLLKNICERFMEKLQFGDRQAIGFTHNDKAHLHIHLYCNRINFQGKAYNDSFISKECQRIAKEIAKELNLTTVEEIQIRKRNKTKAVRNEILKNHQSVIKKKPKTIDEYFKLLKQKEIEVRPIINKSNQLQGFRYKFKNSEFKGSEVNWKLTGSNLIKELFLDSKTIKNRKIEIGSDLYSLHPSLEKALKRDNGNNRGINR</sequence>
<accession>A0A2T6AL19</accession>
<dbReference type="OrthoDB" id="3035232at2"/>
<evidence type="ECO:0000259" key="1">
    <source>
        <dbReference type="Pfam" id="PF03432"/>
    </source>
</evidence>
<dbReference type="InterPro" id="IPR005094">
    <property type="entry name" value="Endonuclease_MobA/VirD2"/>
</dbReference>
<dbReference type="EMBL" id="QBKQ01000001">
    <property type="protein sequence ID" value="PTX44500.1"/>
    <property type="molecule type" value="Genomic_DNA"/>
</dbReference>
<dbReference type="RefSeq" id="WP_108170454.1">
    <property type="nucleotide sequence ID" value="NZ_QBKQ01000001.1"/>
</dbReference>
<feature type="domain" description="MobA/VirD2-like nuclease" evidence="1">
    <location>
        <begin position="17"/>
        <end position="146"/>
    </location>
</feature>
<dbReference type="Proteomes" id="UP000244174">
    <property type="component" value="Unassembled WGS sequence"/>
</dbReference>
<dbReference type="AlphaFoldDB" id="A0A2T6AL19"/>